<dbReference type="PANTHER" id="PTHR36302:SF1">
    <property type="entry name" value="COPPER CHAPERONE PCU(A)C"/>
    <property type="match status" value="1"/>
</dbReference>
<dbReference type="InterPro" id="IPR058248">
    <property type="entry name" value="Lxx211020-like"/>
</dbReference>
<dbReference type="Pfam" id="PF04314">
    <property type="entry name" value="PCuAC"/>
    <property type="match status" value="1"/>
</dbReference>
<name>A0A1G5L819_9HYPH</name>
<dbReference type="OrthoDB" id="9796962at2"/>
<reference evidence="2 3" key="1">
    <citation type="submission" date="2016-10" db="EMBL/GenBank/DDBJ databases">
        <authorList>
            <person name="de Groot N.N."/>
        </authorList>
    </citation>
    <scope>NUCLEOTIDE SEQUENCE [LARGE SCALE GENOMIC DNA]</scope>
    <source>
        <strain evidence="2 3">CGMCC 1.7666</strain>
    </source>
</reference>
<accession>A0A1G5L819</accession>
<feature type="chain" id="PRO_5011689073" description="Copper(I)-binding protein" evidence="1">
    <location>
        <begin position="36"/>
        <end position="179"/>
    </location>
</feature>
<evidence type="ECO:0000313" key="3">
    <source>
        <dbReference type="Proteomes" id="UP000199569"/>
    </source>
</evidence>
<dbReference type="EMBL" id="FMVJ01000015">
    <property type="protein sequence ID" value="SCZ08591.1"/>
    <property type="molecule type" value="Genomic_DNA"/>
</dbReference>
<feature type="signal peptide" evidence="1">
    <location>
        <begin position="1"/>
        <end position="35"/>
    </location>
</feature>
<evidence type="ECO:0000313" key="2">
    <source>
        <dbReference type="EMBL" id="SCZ08591.1"/>
    </source>
</evidence>
<gene>
    <name evidence="2" type="ORF">SAMN02927923_03969</name>
</gene>
<dbReference type="InterPro" id="IPR007410">
    <property type="entry name" value="LpqE-like"/>
</dbReference>
<dbReference type="Gene3D" id="2.60.40.1890">
    <property type="entry name" value="PCu(A)C copper chaperone"/>
    <property type="match status" value="1"/>
</dbReference>
<dbReference type="Proteomes" id="UP000199569">
    <property type="component" value="Unassembled WGS sequence"/>
</dbReference>
<dbReference type="InterPro" id="IPR036182">
    <property type="entry name" value="PCuAC_sf"/>
</dbReference>
<sequence>MMPPVEGAKDTRMTKRFAAALLSTLAVGITPSAMAQAPDTFRAGAIVVEAPWSRATPGGAKVGGGYMRITNTGSEPDRLVGGSTVVAEGFEVHRSTVTDGIARMEPVTGGLEIGPGQTVELKPGAMHAMFVNLRQGLKPGETVDGMLVFEKAGALKIAYRVGGIGAQAAPAAANAHQNH</sequence>
<keyword evidence="1" id="KW-0732">Signal</keyword>
<protein>
    <recommendedName>
        <fullName evidence="4">Copper(I)-binding protein</fullName>
    </recommendedName>
</protein>
<dbReference type="AlphaFoldDB" id="A0A1G5L819"/>
<dbReference type="PANTHER" id="PTHR36302">
    <property type="entry name" value="BLR7088 PROTEIN"/>
    <property type="match status" value="1"/>
</dbReference>
<dbReference type="SUPFAM" id="SSF110087">
    <property type="entry name" value="DR1885-like metal-binding protein"/>
    <property type="match status" value="1"/>
</dbReference>
<dbReference type="STRING" id="549386.SAMN02927923_03969"/>
<proteinExistence type="predicted"/>
<keyword evidence="3" id="KW-1185">Reference proteome</keyword>
<organism evidence="2 3">
    <name type="scientific">Microvirga guangxiensis</name>
    <dbReference type="NCBI Taxonomy" id="549386"/>
    <lineage>
        <taxon>Bacteria</taxon>
        <taxon>Pseudomonadati</taxon>
        <taxon>Pseudomonadota</taxon>
        <taxon>Alphaproteobacteria</taxon>
        <taxon>Hyphomicrobiales</taxon>
        <taxon>Methylobacteriaceae</taxon>
        <taxon>Microvirga</taxon>
    </lineage>
</organism>
<evidence type="ECO:0008006" key="4">
    <source>
        <dbReference type="Google" id="ProtNLM"/>
    </source>
</evidence>
<evidence type="ECO:0000256" key="1">
    <source>
        <dbReference type="SAM" id="SignalP"/>
    </source>
</evidence>